<dbReference type="InterPro" id="IPR032675">
    <property type="entry name" value="LRR_dom_sf"/>
</dbReference>
<dbReference type="Gene3D" id="3.80.10.10">
    <property type="entry name" value="Ribonuclease Inhibitor"/>
    <property type="match status" value="1"/>
</dbReference>
<evidence type="ECO:0000313" key="4">
    <source>
        <dbReference type="Proteomes" id="UP000235145"/>
    </source>
</evidence>
<keyword evidence="1" id="KW-0611">Plant defense</keyword>
<evidence type="ECO:0000256" key="1">
    <source>
        <dbReference type="ARBA" id="ARBA00022821"/>
    </source>
</evidence>
<dbReference type="AlphaFoldDB" id="A0A9R1WEA5"/>
<feature type="domain" description="Disease resistance protein At4g27190-like leucine-rich repeats" evidence="2">
    <location>
        <begin position="19"/>
        <end position="101"/>
    </location>
</feature>
<keyword evidence="4" id="KW-1185">Reference proteome</keyword>
<evidence type="ECO:0000259" key="2">
    <source>
        <dbReference type="Pfam" id="PF23247"/>
    </source>
</evidence>
<name>A0A9R1WEA5_LACSA</name>
<dbReference type="InterPro" id="IPR057135">
    <property type="entry name" value="At4g27190-like_LRR"/>
</dbReference>
<protein>
    <recommendedName>
        <fullName evidence="2">Disease resistance protein At4g27190-like leucine-rich repeats domain-containing protein</fullName>
    </recommendedName>
</protein>
<sequence>MGYVHVQTYIKSKGNTSEICYTMFPSGLIHSFHNLHKLELSTNEELEAVFEIESTTSRELITTHHNQHQLLPCLEDLEISYMKTMNHVWKCNWNKFLNLQKQQSESAFLMLTTIHIKSCESIKYLFSPLMAKLLSNLKGVRIDYCDGIEEVVSNKDDEDEKNIAFTSTSTHTSMALFPRLDYLFLILLPNLRCIGGGWVKGGNNEISSNYSNTTNASIDQFQYVNLNKKSRNVKNPTGPRYRTGLTFRKLQEQG</sequence>
<dbReference type="PANTHER" id="PTHR33463:SF96">
    <property type="entry name" value="LEUCINE-RICH REPEAT DOMAIN, L DOMAIN-LIKE PROTEIN-RELATED"/>
    <property type="match status" value="1"/>
</dbReference>
<reference evidence="3 4" key="1">
    <citation type="journal article" date="2017" name="Nat. Commun.">
        <title>Genome assembly with in vitro proximity ligation data and whole-genome triplication in lettuce.</title>
        <authorList>
            <person name="Reyes-Chin-Wo S."/>
            <person name="Wang Z."/>
            <person name="Yang X."/>
            <person name="Kozik A."/>
            <person name="Arikit S."/>
            <person name="Song C."/>
            <person name="Xia L."/>
            <person name="Froenicke L."/>
            <person name="Lavelle D.O."/>
            <person name="Truco M.J."/>
            <person name="Xia R."/>
            <person name="Zhu S."/>
            <person name="Xu C."/>
            <person name="Xu H."/>
            <person name="Xu X."/>
            <person name="Cox K."/>
            <person name="Korf I."/>
            <person name="Meyers B.C."/>
            <person name="Michelmore R.W."/>
        </authorList>
    </citation>
    <scope>NUCLEOTIDE SEQUENCE [LARGE SCALE GENOMIC DNA]</scope>
    <source>
        <strain evidence="4">cv. Salinas</strain>
        <tissue evidence="3">Seedlings</tissue>
    </source>
</reference>
<comment type="caution">
    <text evidence="3">The sequence shown here is derived from an EMBL/GenBank/DDBJ whole genome shotgun (WGS) entry which is preliminary data.</text>
</comment>
<proteinExistence type="predicted"/>
<evidence type="ECO:0000313" key="3">
    <source>
        <dbReference type="EMBL" id="KAJ0220718.1"/>
    </source>
</evidence>
<organism evidence="3 4">
    <name type="scientific">Lactuca sativa</name>
    <name type="common">Garden lettuce</name>
    <dbReference type="NCBI Taxonomy" id="4236"/>
    <lineage>
        <taxon>Eukaryota</taxon>
        <taxon>Viridiplantae</taxon>
        <taxon>Streptophyta</taxon>
        <taxon>Embryophyta</taxon>
        <taxon>Tracheophyta</taxon>
        <taxon>Spermatophyta</taxon>
        <taxon>Magnoliopsida</taxon>
        <taxon>eudicotyledons</taxon>
        <taxon>Gunneridae</taxon>
        <taxon>Pentapetalae</taxon>
        <taxon>asterids</taxon>
        <taxon>campanulids</taxon>
        <taxon>Asterales</taxon>
        <taxon>Asteraceae</taxon>
        <taxon>Cichorioideae</taxon>
        <taxon>Cichorieae</taxon>
        <taxon>Lactucinae</taxon>
        <taxon>Lactuca</taxon>
    </lineage>
</organism>
<dbReference type="PANTHER" id="PTHR33463">
    <property type="entry name" value="NB-ARC DOMAIN-CONTAINING PROTEIN-RELATED"/>
    <property type="match status" value="1"/>
</dbReference>
<accession>A0A9R1WEA5</accession>
<gene>
    <name evidence="3" type="ORF">LSAT_V11C200053410</name>
</gene>
<dbReference type="InterPro" id="IPR050905">
    <property type="entry name" value="Plant_NBS-LRR"/>
</dbReference>
<dbReference type="EMBL" id="NBSK02000002">
    <property type="protein sequence ID" value="KAJ0220718.1"/>
    <property type="molecule type" value="Genomic_DNA"/>
</dbReference>
<dbReference type="Pfam" id="PF23247">
    <property type="entry name" value="LRR_RPS2"/>
    <property type="match status" value="1"/>
</dbReference>
<dbReference type="Proteomes" id="UP000235145">
    <property type="component" value="Unassembled WGS sequence"/>
</dbReference>